<dbReference type="Pfam" id="PF00990">
    <property type="entry name" value="GGDEF"/>
    <property type="match status" value="1"/>
</dbReference>
<dbReference type="Proteomes" id="UP000603602">
    <property type="component" value="Unassembled WGS sequence"/>
</dbReference>
<evidence type="ECO:0000313" key="6">
    <source>
        <dbReference type="Proteomes" id="UP000603602"/>
    </source>
</evidence>
<dbReference type="Gene3D" id="3.20.20.450">
    <property type="entry name" value="EAL domain"/>
    <property type="match status" value="1"/>
</dbReference>
<dbReference type="InterPro" id="IPR052155">
    <property type="entry name" value="Biofilm_reg_signaling"/>
</dbReference>
<dbReference type="SMART" id="SM00052">
    <property type="entry name" value="EAL"/>
    <property type="match status" value="1"/>
</dbReference>
<dbReference type="InterPro" id="IPR043128">
    <property type="entry name" value="Rev_trsase/Diguanyl_cyclase"/>
</dbReference>
<keyword evidence="6" id="KW-1185">Reference proteome</keyword>
<evidence type="ECO:0000256" key="1">
    <source>
        <dbReference type="SAM" id="Phobius"/>
    </source>
</evidence>
<dbReference type="InterPro" id="IPR000160">
    <property type="entry name" value="GGDEF_dom"/>
</dbReference>
<proteinExistence type="predicted"/>
<dbReference type="PROSITE" id="PS50885">
    <property type="entry name" value="HAMP"/>
    <property type="match status" value="1"/>
</dbReference>
<dbReference type="Gene3D" id="6.10.340.10">
    <property type="match status" value="1"/>
</dbReference>
<feature type="domain" description="EAL" evidence="2">
    <location>
        <begin position="619"/>
        <end position="873"/>
    </location>
</feature>
<sequence length="879" mass="96131">MSLARPVTTLRRTILVRMLLLVGGSALVITAGFLVLWMMPTLDRMAEAEFDRVAERVQGRLDHTFKPVEQLLETGAGWIAADPPHIDRPESFNQRFTALLTASPTITSVVAGTTDGRGWLLLEQGDGRLLNRFTDLARWGDRHRFVERGADGSQTDYWETRNYDPRRRPWFTGAMTAAEGGQVHWTQPYTFLSTVDPGVTASRRIQLPDGSSFVLGYDVMLRDLSSATLDEQVGSRGFALILTEDERVLGLPAMPAGISTDDWFGSLLLPVSALGIAPINDALAVWRQAGRQTVPVRRVSSSGEDWLLSQRPYPLGDHRLWVLTLAPADDFAPPWILIGTGLAGALALLMLAAGLIAHGQARRIAQPLETLAAASQRIGALDFSAPPPVSSRIGEIAQLAGAQETMRQMLQRSQQSLRDQAARLLGQVQELREAEERINALAFYDPLTGLPNRRLLGDRLRRALSACRRHRQRGALLFLDLDNFKTLNDTLGHELGDALLKEVASRLLGCVRDTDTVARLGGDEFVVVLEELDGHIPVASEETQAVAGKILAALGRPYRLGGQTHASSASIGATLFDGSGDEGDELFKQADLAMYQAKAEGRNRLCFYGQAMRDRLTARTQLENELREAIEARQFILHYQPQVDAAGRLIGAEALLRWLHPRRGVVPPGEVIPIAEETGLILPIGHQVIELACAQLAQWAGMADRAGLTLSINVSARQFRHAGFVDDVRTALRDTGANPARLRIELTESMLLEDIDEVIERMTELRSLGVSFSLDDFGTGYSSLAYLKRLPLAELKIDHSFVRDVLVDANDAAIARTIIALAHTMGLEVIAEGVETEAQRALLAEGGCDAYQGYLFGRPAPADELPRTARAPAPSLGPH</sequence>
<accession>A0ABR9BCW5</accession>
<dbReference type="Pfam" id="PF00563">
    <property type="entry name" value="EAL"/>
    <property type="match status" value="1"/>
</dbReference>
<evidence type="ECO:0000259" key="3">
    <source>
        <dbReference type="PROSITE" id="PS50885"/>
    </source>
</evidence>
<dbReference type="CDD" id="cd01949">
    <property type="entry name" value="GGDEF"/>
    <property type="match status" value="1"/>
</dbReference>
<comment type="caution">
    <text evidence="5">The sequence shown here is derived from an EMBL/GenBank/DDBJ whole genome shotgun (WGS) entry which is preliminary data.</text>
</comment>
<reference evidence="6" key="1">
    <citation type="submission" date="2023-07" db="EMBL/GenBank/DDBJ databases">
        <title>Thauera sp. CAU 1555 isolated from sand of Yaerae Beach.</title>
        <authorList>
            <person name="Kim W."/>
        </authorList>
    </citation>
    <scope>NUCLEOTIDE SEQUENCE [LARGE SCALE GENOMIC DNA]</scope>
    <source>
        <strain evidence="6">CAU 1555</strain>
    </source>
</reference>
<dbReference type="CDD" id="cd01948">
    <property type="entry name" value="EAL"/>
    <property type="match status" value="1"/>
</dbReference>
<dbReference type="Pfam" id="PF00672">
    <property type="entry name" value="HAMP"/>
    <property type="match status" value="1"/>
</dbReference>
<evidence type="ECO:0000259" key="2">
    <source>
        <dbReference type="PROSITE" id="PS50883"/>
    </source>
</evidence>
<dbReference type="Gene3D" id="3.30.450.20">
    <property type="entry name" value="PAS domain"/>
    <property type="match status" value="2"/>
</dbReference>
<dbReference type="CDD" id="cd06225">
    <property type="entry name" value="HAMP"/>
    <property type="match status" value="1"/>
</dbReference>
<dbReference type="NCBIfam" id="TIGR00254">
    <property type="entry name" value="GGDEF"/>
    <property type="match status" value="1"/>
</dbReference>
<evidence type="ECO:0000313" key="5">
    <source>
        <dbReference type="EMBL" id="MBD8503873.1"/>
    </source>
</evidence>
<dbReference type="InterPro" id="IPR001633">
    <property type="entry name" value="EAL_dom"/>
</dbReference>
<dbReference type="PANTHER" id="PTHR44757:SF2">
    <property type="entry name" value="BIOFILM ARCHITECTURE MAINTENANCE PROTEIN MBAA"/>
    <property type="match status" value="1"/>
</dbReference>
<dbReference type="SMART" id="SM00304">
    <property type="entry name" value="HAMP"/>
    <property type="match status" value="1"/>
</dbReference>
<dbReference type="PROSITE" id="PS50887">
    <property type="entry name" value="GGDEF"/>
    <property type="match status" value="1"/>
</dbReference>
<dbReference type="SUPFAM" id="SSF141868">
    <property type="entry name" value="EAL domain-like"/>
    <property type="match status" value="1"/>
</dbReference>
<dbReference type="SUPFAM" id="SSF55073">
    <property type="entry name" value="Nucleotide cyclase"/>
    <property type="match status" value="1"/>
</dbReference>
<feature type="domain" description="GGDEF" evidence="4">
    <location>
        <begin position="472"/>
        <end position="610"/>
    </location>
</feature>
<keyword evidence="1" id="KW-0472">Membrane</keyword>
<dbReference type="EMBL" id="JACYTO010000002">
    <property type="protein sequence ID" value="MBD8503873.1"/>
    <property type="molecule type" value="Genomic_DNA"/>
</dbReference>
<protein>
    <submittedName>
        <fullName evidence="5">EAL domain-containing protein</fullName>
    </submittedName>
</protein>
<dbReference type="Gene3D" id="3.30.70.270">
    <property type="match status" value="1"/>
</dbReference>
<dbReference type="InterPro" id="IPR003660">
    <property type="entry name" value="HAMP_dom"/>
</dbReference>
<feature type="transmembrane region" description="Helical" evidence="1">
    <location>
        <begin position="14"/>
        <end position="39"/>
    </location>
</feature>
<dbReference type="PANTHER" id="PTHR44757">
    <property type="entry name" value="DIGUANYLATE CYCLASE DGCP"/>
    <property type="match status" value="1"/>
</dbReference>
<keyword evidence="1" id="KW-1133">Transmembrane helix</keyword>
<feature type="domain" description="HAMP" evidence="3">
    <location>
        <begin position="362"/>
        <end position="415"/>
    </location>
</feature>
<dbReference type="SMART" id="SM00267">
    <property type="entry name" value="GGDEF"/>
    <property type="match status" value="1"/>
</dbReference>
<name>A0ABR9BCW5_9RHOO</name>
<organism evidence="5 6">
    <name type="scientific">Thauera sedimentorum</name>
    <dbReference type="NCBI Taxonomy" id="2767595"/>
    <lineage>
        <taxon>Bacteria</taxon>
        <taxon>Pseudomonadati</taxon>
        <taxon>Pseudomonadota</taxon>
        <taxon>Betaproteobacteria</taxon>
        <taxon>Rhodocyclales</taxon>
        <taxon>Zoogloeaceae</taxon>
        <taxon>Thauera</taxon>
    </lineage>
</organism>
<evidence type="ECO:0000259" key="4">
    <source>
        <dbReference type="PROSITE" id="PS50887"/>
    </source>
</evidence>
<dbReference type="SUPFAM" id="SSF158472">
    <property type="entry name" value="HAMP domain-like"/>
    <property type="match status" value="1"/>
</dbReference>
<dbReference type="InterPro" id="IPR035919">
    <property type="entry name" value="EAL_sf"/>
</dbReference>
<dbReference type="RefSeq" id="WP_187718670.1">
    <property type="nucleotide sequence ID" value="NZ_JACTAH010000002.1"/>
</dbReference>
<dbReference type="PROSITE" id="PS50883">
    <property type="entry name" value="EAL"/>
    <property type="match status" value="1"/>
</dbReference>
<gene>
    <name evidence="5" type="ORF">IFO67_13345</name>
</gene>
<dbReference type="InterPro" id="IPR029787">
    <property type="entry name" value="Nucleotide_cyclase"/>
</dbReference>
<keyword evidence="1" id="KW-0812">Transmembrane</keyword>